<reference evidence="1 2" key="1">
    <citation type="submission" date="2023-07" db="EMBL/GenBank/DDBJ databases">
        <title>Sequencing the genomes of 1000 actinobacteria strains.</title>
        <authorList>
            <person name="Klenk H.-P."/>
        </authorList>
    </citation>
    <scope>NUCLEOTIDE SEQUENCE [LARGE SCALE GENOMIC DNA]</scope>
    <source>
        <strain evidence="1 2">DSM 20167</strain>
    </source>
</reference>
<evidence type="ECO:0000313" key="2">
    <source>
        <dbReference type="Proteomes" id="UP001183817"/>
    </source>
</evidence>
<protein>
    <submittedName>
        <fullName evidence="1">Uncharacterized protein</fullName>
    </submittedName>
</protein>
<name>A0ABU2BQ10_9MICC</name>
<keyword evidence="2" id="KW-1185">Reference proteome</keyword>
<comment type="caution">
    <text evidence="1">The sequence shown here is derived from an EMBL/GenBank/DDBJ whole genome shotgun (WGS) entry which is preliminary data.</text>
</comment>
<evidence type="ECO:0000313" key="1">
    <source>
        <dbReference type="EMBL" id="MDR7360371.1"/>
    </source>
</evidence>
<proteinExistence type="predicted"/>
<organism evidence="1 2">
    <name type="scientific">Paeniglutamicibacter sulfureus</name>
    <dbReference type="NCBI Taxonomy" id="43666"/>
    <lineage>
        <taxon>Bacteria</taxon>
        <taxon>Bacillati</taxon>
        <taxon>Actinomycetota</taxon>
        <taxon>Actinomycetes</taxon>
        <taxon>Micrococcales</taxon>
        <taxon>Micrococcaceae</taxon>
        <taxon>Paeniglutamicibacter</taxon>
    </lineage>
</organism>
<gene>
    <name evidence="1" type="ORF">J2S64_004062</name>
</gene>
<sequence length="53" mass="5801">MSKTPREILLNTAEVLRVQAGVIRECFDSEDLATSLAEVQRAIDELRAAALSV</sequence>
<dbReference type="EMBL" id="JAVDYI010000001">
    <property type="protein sequence ID" value="MDR7360371.1"/>
    <property type="molecule type" value="Genomic_DNA"/>
</dbReference>
<dbReference type="Proteomes" id="UP001183817">
    <property type="component" value="Unassembled WGS sequence"/>
</dbReference>
<dbReference type="RefSeq" id="WP_310293216.1">
    <property type="nucleotide sequence ID" value="NZ_BAAAWO010000001.1"/>
</dbReference>
<accession>A0ABU2BQ10</accession>